<dbReference type="Pfam" id="PF14236">
    <property type="entry name" value="DruA"/>
    <property type="match status" value="1"/>
</dbReference>
<reference evidence="1" key="2">
    <citation type="journal article" date="2020" name="Microorganisms">
        <title>Osmotic Adaptation and Compatible Solute Biosynthesis of Phototrophic Bacteria as Revealed from Genome Analyses.</title>
        <authorList>
            <person name="Imhoff J.F."/>
            <person name="Rahn T."/>
            <person name="Kunzel S."/>
            <person name="Keller A."/>
            <person name="Neulinger S.C."/>
        </authorList>
    </citation>
    <scope>NUCLEOTIDE SEQUENCE</scope>
    <source>
        <strain evidence="1">DSM 11080</strain>
    </source>
</reference>
<dbReference type="InterPro" id="IPR025639">
    <property type="entry name" value="DruA"/>
</dbReference>
<reference evidence="1" key="1">
    <citation type="submission" date="2017-08" db="EMBL/GenBank/DDBJ databases">
        <authorList>
            <person name="Imhoff J.F."/>
            <person name="Rahn T."/>
            <person name="Kuenzel S."/>
            <person name="Neulinger S.C."/>
        </authorList>
    </citation>
    <scope>NUCLEOTIDE SEQUENCE</scope>
    <source>
        <strain evidence="1">DSM 11080</strain>
    </source>
</reference>
<evidence type="ECO:0000313" key="2">
    <source>
        <dbReference type="Proteomes" id="UP001296776"/>
    </source>
</evidence>
<accession>A0AAJ0XBV6</accession>
<protein>
    <recommendedName>
        <fullName evidence="3">DUF4338 domain-containing protein</fullName>
    </recommendedName>
</protein>
<dbReference type="EMBL" id="NRSJ01000087">
    <property type="protein sequence ID" value="MBK1707359.1"/>
    <property type="molecule type" value="Genomic_DNA"/>
</dbReference>
<dbReference type="AlphaFoldDB" id="A0AAJ0XBV6"/>
<proteinExistence type="predicted"/>
<name>A0AAJ0XBV6_9GAMM</name>
<dbReference type="Proteomes" id="UP001296776">
    <property type="component" value="Unassembled WGS sequence"/>
</dbReference>
<keyword evidence="2" id="KW-1185">Reference proteome</keyword>
<sequence>MHPITVTIQGQRCSPDLSLIERLLSEHPDWGRSRLSVALCEQWNWRAANGQLKDMACRSLLLRLERAGAIRLPPRQRKSPNGYRNRTSRWVPHCSEPMVGALKDLRPLQISCVENASDQDRLFRCLLNTYHYLGLRNTVGENMKYLVYSHDGRLLACLLFGAAAWQCRARDAWIGWQPATRERNLAYLANNTRFLVLPWVRMPHLASHLLSRIARRIQADWRAKYGHSLYCLETFVDSTRYRGVCYQAANWQRVGESSGRSRNDRQHRLRVPRKAVYLYPLSRRFRAHLCDDT</sequence>
<dbReference type="RefSeq" id="WP_200348845.1">
    <property type="nucleotide sequence ID" value="NZ_NRSJ01000087.1"/>
</dbReference>
<evidence type="ECO:0008006" key="3">
    <source>
        <dbReference type="Google" id="ProtNLM"/>
    </source>
</evidence>
<comment type="caution">
    <text evidence="1">The sequence shown here is derived from an EMBL/GenBank/DDBJ whole genome shotgun (WGS) entry which is preliminary data.</text>
</comment>
<organism evidence="1 2">
    <name type="scientific">Halochromatium glycolicum</name>
    <dbReference type="NCBI Taxonomy" id="85075"/>
    <lineage>
        <taxon>Bacteria</taxon>
        <taxon>Pseudomonadati</taxon>
        <taxon>Pseudomonadota</taxon>
        <taxon>Gammaproteobacteria</taxon>
        <taxon>Chromatiales</taxon>
        <taxon>Chromatiaceae</taxon>
        <taxon>Halochromatium</taxon>
    </lineage>
</organism>
<gene>
    <name evidence="1" type="ORF">CKO40_23210</name>
</gene>
<evidence type="ECO:0000313" key="1">
    <source>
        <dbReference type="EMBL" id="MBK1707359.1"/>
    </source>
</evidence>